<proteinExistence type="predicted"/>
<protein>
    <submittedName>
        <fullName evidence="1">Uncharacterized protein</fullName>
    </submittedName>
</protein>
<evidence type="ECO:0000313" key="2">
    <source>
        <dbReference type="Proteomes" id="UP000027015"/>
    </source>
</evidence>
<organism evidence="1 2">
    <name type="scientific">Bartonella koehlerae C-29</name>
    <dbReference type="NCBI Taxonomy" id="1134510"/>
    <lineage>
        <taxon>Bacteria</taxon>
        <taxon>Pseudomonadati</taxon>
        <taxon>Pseudomonadota</taxon>
        <taxon>Alphaproteobacteria</taxon>
        <taxon>Hyphomicrobiales</taxon>
        <taxon>Bartonellaceae</taxon>
        <taxon>Bartonella</taxon>
    </lineage>
</organism>
<dbReference type="AlphaFoldDB" id="A0A067WFE3"/>
<dbReference type="Proteomes" id="UP000027015">
    <property type="component" value="Unassembled WGS sequence"/>
</dbReference>
<dbReference type="PATRIC" id="fig|1134510.3.peg.898"/>
<evidence type="ECO:0000313" key="1">
    <source>
        <dbReference type="EMBL" id="KEC55498.1"/>
    </source>
</evidence>
<dbReference type="InterPro" id="IPR017853">
    <property type="entry name" value="GH"/>
</dbReference>
<dbReference type="eggNOG" id="COG1472">
    <property type="taxonomic scope" value="Bacteria"/>
</dbReference>
<accession>A0A067WFE3</accession>
<dbReference type="EMBL" id="AHPL01000007">
    <property type="protein sequence ID" value="KEC55498.1"/>
    <property type="molecule type" value="Genomic_DNA"/>
</dbReference>
<reference evidence="1 2" key="1">
    <citation type="submission" date="2012-04" db="EMBL/GenBank/DDBJ databases">
        <title>The Genome Sequence of Bartonella koehlerae C-29.</title>
        <authorList>
            <consortium name="The Broad Institute Genome Sequencing Platform"/>
            <consortium name="The Broad Institute Genome Sequencing Center for Infectious Disease"/>
            <person name="Feldgarden M."/>
            <person name="Kirby J."/>
            <person name="Kosoy M."/>
            <person name="Birtles R."/>
            <person name="Probert W.S."/>
            <person name="Chiaraviglio L."/>
            <person name="Walker B."/>
            <person name="Young S.K."/>
            <person name="Zeng Q."/>
            <person name="Gargeya S."/>
            <person name="Fitzgerald M."/>
            <person name="Haas B."/>
            <person name="Abouelleil A."/>
            <person name="Alvarado L."/>
            <person name="Arachchi H.M."/>
            <person name="Berlin A.M."/>
            <person name="Chapman S.B."/>
            <person name="Goldberg J."/>
            <person name="Griggs A."/>
            <person name="Gujja S."/>
            <person name="Hansen M."/>
            <person name="Howarth C."/>
            <person name="Imamovic A."/>
            <person name="Larimer J."/>
            <person name="McCowen C."/>
            <person name="Montmayeur A."/>
            <person name="Murphy C."/>
            <person name="Neiman D."/>
            <person name="Pearson M."/>
            <person name="Priest M."/>
            <person name="Roberts A."/>
            <person name="Saif S."/>
            <person name="Shea T."/>
            <person name="Sisk P."/>
            <person name="Sykes S."/>
            <person name="Wortman J."/>
            <person name="Nusbaum C."/>
            <person name="Birren B."/>
        </authorList>
    </citation>
    <scope>NUCLEOTIDE SEQUENCE [LARGE SCALE GENOMIC DNA]</scope>
    <source>
        <strain evidence="1 2">C-29</strain>
    </source>
</reference>
<comment type="caution">
    <text evidence="1">The sequence shown here is derived from an EMBL/GenBank/DDBJ whole genome shotgun (WGS) entry which is preliminary data.</text>
</comment>
<name>A0A067WFE3_9HYPH</name>
<keyword evidence="2" id="KW-1185">Reference proteome</keyword>
<dbReference type="SUPFAM" id="SSF51445">
    <property type="entry name" value="(Trans)glycosidases"/>
    <property type="match status" value="1"/>
</dbReference>
<dbReference type="HOGENOM" id="CLU_2367126_0_0_5"/>
<dbReference type="STRING" id="1134510.O9A_00778"/>
<dbReference type="RefSeq" id="WP_245262470.1">
    <property type="nucleotide sequence ID" value="NZ_CADEAH010000003.1"/>
</dbReference>
<sequence length="95" mass="10248">MFSSTFGTSLSGSCNFWGNKRDQDKGIRAAWIMSRFRAIDLIKFGINANCLPVLDILVGGTHDVIGTRAYAKGVETVIALGCAITEGLLDGGFYR</sequence>
<gene>
    <name evidence="1" type="ORF">O9A_00778</name>
</gene>